<proteinExistence type="inferred from homology"/>
<evidence type="ECO:0000256" key="1">
    <source>
        <dbReference type="ARBA" id="ARBA00004417"/>
    </source>
</evidence>
<comment type="similarity">
    <text evidence="8">Belongs to the ABC transporter superfamily. Spermidine/putrescine importer (TC 3.A.1.11.1) family.</text>
</comment>
<dbReference type="NCBIfam" id="TIGR01187">
    <property type="entry name" value="potA"/>
    <property type="match status" value="1"/>
</dbReference>
<dbReference type="SUPFAM" id="SSF52540">
    <property type="entry name" value="P-loop containing nucleoside triphosphate hydrolases"/>
    <property type="match status" value="1"/>
</dbReference>
<reference evidence="10 11" key="1">
    <citation type="submission" date="2015-03" db="EMBL/GenBank/DDBJ databases">
        <title>Genome sequencing of Methylobacterium aquaticum DSM16371 type strain.</title>
        <authorList>
            <person name="Chaudhry V."/>
            <person name="Patil P.B."/>
        </authorList>
    </citation>
    <scope>NUCLEOTIDE SEQUENCE [LARGE SCALE GENOMIC DNA]</scope>
    <source>
        <strain evidence="10 11">DSM 16371</strain>
    </source>
</reference>
<dbReference type="InterPro" id="IPR017871">
    <property type="entry name" value="ABC_transporter-like_CS"/>
</dbReference>
<dbReference type="PATRIC" id="fig|270351.6.peg.2020"/>
<dbReference type="Gene3D" id="2.40.50.100">
    <property type="match status" value="1"/>
</dbReference>
<accession>A0A0J6UWJ0</accession>
<dbReference type="GO" id="GO:0015417">
    <property type="term" value="F:ABC-type polyamine transporter activity"/>
    <property type="evidence" value="ECO:0007669"/>
    <property type="project" value="UniProtKB-EC"/>
</dbReference>
<dbReference type="AlphaFoldDB" id="A0A0J6UWJ0"/>
<organism evidence="10 11">
    <name type="scientific">Methylobacterium aquaticum</name>
    <dbReference type="NCBI Taxonomy" id="270351"/>
    <lineage>
        <taxon>Bacteria</taxon>
        <taxon>Pseudomonadati</taxon>
        <taxon>Pseudomonadota</taxon>
        <taxon>Alphaproteobacteria</taxon>
        <taxon>Hyphomicrobiales</taxon>
        <taxon>Methylobacteriaceae</taxon>
        <taxon>Methylobacterium</taxon>
    </lineage>
</organism>
<dbReference type="Proteomes" id="UP000035929">
    <property type="component" value="Unassembled WGS sequence"/>
</dbReference>
<dbReference type="GO" id="GO:0043190">
    <property type="term" value="C:ATP-binding cassette (ABC) transporter complex"/>
    <property type="evidence" value="ECO:0007669"/>
    <property type="project" value="InterPro"/>
</dbReference>
<dbReference type="InterPro" id="IPR003439">
    <property type="entry name" value="ABC_transporter-like_ATP-bd"/>
</dbReference>
<keyword evidence="5 8" id="KW-0067">ATP-binding</keyword>
<keyword evidence="3 8" id="KW-1003">Cell membrane</keyword>
<dbReference type="InterPro" id="IPR003593">
    <property type="entry name" value="AAA+_ATPase"/>
</dbReference>
<keyword evidence="7 8" id="KW-0472">Membrane</keyword>
<evidence type="ECO:0000256" key="6">
    <source>
        <dbReference type="ARBA" id="ARBA00022967"/>
    </source>
</evidence>
<dbReference type="Gene3D" id="3.40.50.300">
    <property type="entry name" value="P-loop containing nucleotide triphosphate hydrolases"/>
    <property type="match status" value="1"/>
</dbReference>
<dbReference type="Pfam" id="PF08402">
    <property type="entry name" value="TOBE_2"/>
    <property type="match status" value="1"/>
</dbReference>
<dbReference type="PANTHER" id="PTHR42781">
    <property type="entry name" value="SPERMIDINE/PUTRESCINE IMPORT ATP-BINDING PROTEIN POTA"/>
    <property type="match status" value="1"/>
</dbReference>
<evidence type="ECO:0000256" key="2">
    <source>
        <dbReference type="ARBA" id="ARBA00022448"/>
    </source>
</evidence>
<dbReference type="SMART" id="SM00382">
    <property type="entry name" value="AAA"/>
    <property type="match status" value="1"/>
</dbReference>
<dbReference type="PROSITE" id="PS00211">
    <property type="entry name" value="ABC_TRANSPORTER_1"/>
    <property type="match status" value="1"/>
</dbReference>
<dbReference type="InterPro" id="IPR027417">
    <property type="entry name" value="P-loop_NTPase"/>
</dbReference>
<dbReference type="InterPro" id="IPR013611">
    <property type="entry name" value="Transp-assoc_OB_typ2"/>
</dbReference>
<dbReference type="EC" id="7.6.2.11" evidence="8"/>
<evidence type="ECO:0000256" key="5">
    <source>
        <dbReference type="ARBA" id="ARBA00022840"/>
    </source>
</evidence>
<evidence type="ECO:0000256" key="8">
    <source>
        <dbReference type="RuleBase" id="RU364083"/>
    </source>
</evidence>
<dbReference type="GO" id="GO:0005524">
    <property type="term" value="F:ATP binding"/>
    <property type="evidence" value="ECO:0007669"/>
    <property type="project" value="UniProtKB-KW"/>
</dbReference>
<keyword evidence="6 8" id="KW-1278">Translocase</keyword>
<comment type="caution">
    <text evidence="10">The sequence shown here is derived from an EMBL/GenBank/DDBJ whole genome shotgun (WGS) entry which is preliminary data.</text>
</comment>
<dbReference type="InterPro" id="IPR008995">
    <property type="entry name" value="Mo/tungstate-bd_C_term_dom"/>
</dbReference>
<comment type="function">
    <text evidence="8">Part of the ABC transporter complex PotABCD involved in spermidine/putrescine import. Responsible for energy coupling to the transport system.</text>
</comment>
<comment type="subunit">
    <text evidence="8">The complex is composed of two ATP-binding proteins (PotA), two transmembrane proteins (PotB and PotC) and a solute-binding protein (PotD).</text>
</comment>
<dbReference type="PANTHER" id="PTHR42781:SF6">
    <property type="entry name" value="SPERMIDINE_PUTRESCINE IMPORT ATP-BINDING PROTEIN POTA"/>
    <property type="match status" value="1"/>
</dbReference>
<dbReference type="InterPro" id="IPR050093">
    <property type="entry name" value="ABC_SmlMolc_Importer"/>
</dbReference>
<feature type="domain" description="ABC transporter" evidence="9">
    <location>
        <begin position="11"/>
        <end position="242"/>
    </location>
</feature>
<comment type="subcellular location">
    <subcellularLocation>
        <location evidence="1">Cell inner membrane</location>
        <topology evidence="1">Peripheral membrane protein</topology>
    </subcellularLocation>
</comment>
<protein>
    <recommendedName>
        <fullName evidence="8">Spermidine/putrescine import ATP-binding protein PotA</fullName>
        <ecNumber evidence="8">7.6.2.11</ecNumber>
    </recommendedName>
</protein>
<dbReference type="OrthoDB" id="9802264at2"/>
<name>A0A0J6UWJ0_9HYPH</name>
<dbReference type="EMBL" id="LABX01000169">
    <property type="protein sequence ID" value="KMO30626.1"/>
    <property type="molecule type" value="Genomic_DNA"/>
</dbReference>
<gene>
    <name evidence="8" type="primary">potA</name>
    <name evidence="10" type="ORF">VP06_21395</name>
</gene>
<dbReference type="SUPFAM" id="SSF50331">
    <property type="entry name" value="MOP-like"/>
    <property type="match status" value="1"/>
</dbReference>
<evidence type="ECO:0000256" key="3">
    <source>
        <dbReference type="ARBA" id="ARBA00022475"/>
    </source>
</evidence>
<evidence type="ECO:0000256" key="4">
    <source>
        <dbReference type="ARBA" id="ARBA00022741"/>
    </source>
</evidence>
<evidence type="ECO:0000256" key="7">
    <source>
        <dbReference type="ARBA" id="ARBA00023136"/>
    </source>
</evidence>
<dbReference type="FunFam" id="3.40.50.300:FF:000042">
    <property type="entry name" value="Maltose/maltodextrin ABC transporter, ATP-binding protein"/>
    <property type="match status" value="1"/>
</dbReference>
<evidence type="ECO:0000313" key="10">
    <source>
        <dbReference type="EMBL" id="KMO30626.1"/>
    </source>
</evidence>
<dbReference type="RefSeq" id="WP_048465792.1">
    <property type="nucleotide sequence ID" value="NZ_JBNTQU010000003.1"/>
</dbReference>
<dbReference type="PROSITE" id="PS50893">
    <property type="entry name" value="ABC_TRANSPORTER_2"/>
    <property type="match status" value="1"/>
</dbReference>
<dbReference type="GO" id="GO:0016887">
    <property type="term" value="F:ATP hydrolysis activity"/>
    <property type="evidence" value="ECO:0007669"/>
    <property type="project" value="InterPro"/>
</dbReference>
<evidence type="ECO:0000313" key="11">
    <source>
        <dbReference type="Proteomes" id="UP000035929"/>
    </source>
</evidence>
<comment type="catalytic activity">
    <reaction evidence="8">
        <text>ATP + H2O + polyamine-[polyamine-binding protein]Side 1 = ADP + phosphate + polyamineSide 2 + [polyamine-binding protein]Side 1.</text>
        <dbReference type="EC" id="7.6.2.11"/>
    </reaction>
</comment>
<keyword evidence="2 8" id="KW-0813">Transport</keyword>
<dbReference type="InterPro" id="IPR005893">
    <property type="entry name" value="PotA-like"/>
</dbReference>
<keyword evidence="4 8" id="KW-0547">Nucleotide-binding</keyword>
<dbReference type="Pfam" id="PF00005">
    <property type="entry name" value="ABC_tran"/>
    <property type="match status" value="1"/>
</dbReference>
<sequence length="368" mass="39873">MAASGASEPFVTFSRIRKTYDGESYVIRDLNLEIAEGEFLSLLGPSGSGKTTTLMLLAGFESPSGGTITLNGRTLNELPPHKRDIGMVFQNYALFPHMTVAENIAFPLSVRGVAKAEQRERVARALDMIELGRLGGRKPSQLSGGQQQRVALARALVFEPRLVLMDEPLGALDKALRETMQYEIKRLHRRLGVTIVYVTHDQGEALTMSDRVAVFEGGAIQQIASPTSLYEDPENAFVADFIGENNGLAGQVVGFDDGYAVLTLPGGRTFKGRAGGTLKPGDAAVLALRPERVTVDPGDGEAQNRLSGTVEEIIYCGDHRRIHLATGQAGHFVIKVPNTQRTILPANGEPVDVSWRYDDCKIVDARSA</sequence>
<evidence type="ECO:0000259" key="9">
    <source>
        <dbReference type="PROSITE" id="PS50893"/>
    </source>
</evidence>